<evidence type="ECO:0000256" key="1">
    <source>
        <dbReference type="ARBA" id="ARBA00010088"/>
    </source>
</evidence>
<dbReference type="InterPro" id="IPR000639">
    <property type="entry name" value="Epox_hydrolase-like"/>
</dbReference>
<dbReference type="InterPro" id="IPR029058">
    <property type="entry name" value="AB_hydrolase_fold"/>
</dbReference>
<feature type="active site" description="Proton donor" evidence="4">
    <location>
        <position position="344"/>
    </location>
</feature>
<comment type="similarity">
    <text evidence="1">Belongs to the peptidase S33 family.</text>
</comment>
<dbReference type="PANTHER" id="PTHR21661:SF35">
    <property type="entry name" value="EPOXIDE HYDROLASE"/>
    <property type="match status" value="1"/>
</dbReference>
<feature type="compositionally biased region" description="Low complexity" evidence="5">
    <location>
        <begin position="8"/>
        <end position="33"/>
    </location>
</feature>
<dbReference type="Gene3D" id="3.40.50.1820">
    <property type="entry name" value="alpha/beta hydrolase"/>
    <property type="match status" value="1"/>
</dbReference>
<evidence type="ECO:0000256" key="2">
    <source>
        <dbReference type="ARBA" id="ARBA00022797"/>
    </source>
</evidence>
<dbReference type="PANTHER" id="PTHR21661">
    <property type="entry name" value="EPOXIDE HYDROLASE 1-RELATED"/>
    <property type="match status" value="1"/>
</dbReference>
<proteinExistence type="inferred from homology"/>
<dbReference type="InterPro" id="IPR016292">
    <property type="entry name" value="Epoxide_hydrolase"/>
</dbReference>
<evidence type="ECO:0000313" key="7">
    <source>
        <dbReference type="EMBL" id="KAF1989390.1"/>
    </source>
</evidence>
<dbReference type="Pfam" id="PF06441">
    <property type="entry name" value="EHN"/>
    <property type="match status" value="1"/>
</dbReference>
<dbReference type="EMBL" id="ML977145">
    <property type="protein sequence ID" value="KAF1989390.1"/>
    <property type="molecule type" value="Genomic_DNA"/>
</dbReference>
<dbReference type="OrthoDB" id="7130006at2759"/>
<evidence type="ECO:0000256" key="3">
    <source>
        <dbReference type="ARBA" id="ARBA00022801"/>
    </source>
</evidence>
<dbReference type="SUPFAM" id="SSF53474">
    <property type="entry name" value="alpha/beta-Hydrolases"/>
    <property type="match status" value="1"/>
</dbReference>
<reference evidence="7" key="1">
    <citation type="journal article" date="2020" name="Stud. Mycol.">
        <title>101 Dothideomycetes genomes: a test case for predicting lifestyles and emergence of pathogens.</title>
        <authorList>
            <person name="Haridas S."/>
            <person name="Albert R."/>
            <person name="Binder M."/>
            <person name="Bloem J."/>
            <person name="Labutti K."/>
            <person name="Salamov A."/>
            <person name="Andreopoulos B."/>
            <person name="Baker S."/>
            <person name="Barry K."/>
            <person name="Bills G."/>
            <person name="Bluhm B."/>
            <person name="Cannon C."/>
            <person name="Castanera R."/>
            <person name="Culley D."/>
            <person name="Daum C."/>
            <person name="Ezra D."/>
            <person name="Gonzalez J."/>
            <person name="Henrissat B."/>
            <person name="Kuo A."/>
            <person name="Liang C."/>
            <person name="Lipzen A."/>
            <person name="Lutzoni F."/>
            <person name="Magnuson J."/>
            <person name="Mondo S."/>
            <person name="Nolan M."/>
            <person name="Ohm R."/>
            <person name="Pangilinan J."/>
            <person name="Park H.-J."/>
            <person name="Ramirez L."/>
            <person name="Alfaro M."/>
            <person name="Sun H."/>
            <person name="Tritt A."/>
            <person name="Yoshinaga Y."/>
            <person name="Zwiers L.-H."/>
            <person name="Turgeon B."/>
            <person name="Goodwin S."/>
            <person name="Spatafora J."/>
            <person name="Crous P."/>
            <person name="Grigoriev I."/>
        </authorList>
    </citation>
    <scope>NUCLEOTIDE SEQUENCE</scope>
    <source>
        <strain evidence="7">CBS 113979</strain>
    </source>
</reference>
<evidence type="ECO:0000259" key="6">
    <source>
        <dbReference type="Pfam" id="PF06441"/>
    </source>
</evidence>
<feature type="region of interest" description="Disordered" evidence="5">
    <location>
        <begin position="1"/>
        <end position="33"/>
    </location>
</feature>
<feature type="active site" description="Proton acceptor" evidence="4">
    <location>
        <position position="408"/>
    </location>
</feature>
<gene>
    <name evidence="7" type="ORF">K402DRAFT_372116</name>
</gene>
<keyword evidence="8" id="KW-1185">Reference proteome</keyword>
<dbReference type="AlphaFoldDB" id="A0A6G1H8P2"/>
<keyword evidence="3 7" id="KW-0378">Hydrolase</keyword>
<dbReference type="GO" id="GO:0004301">
    <property type="term" value="F:epoxide hydrolase activity"/>
    <property type="evidence" value="ECO:0007669"/>
    <property type="project" value="TreeGrafter"/>
</dbReference>
<dbReference type="PRINTS" id="PR00412">
    <property type="entry name" value="EPOXHYDRLASE"/>
</dbReference>
<protein>
    <submittedName>
        <fullName evidence="7">Alpha/beta-hydrolase</fullName>
    </submittedName>
</protein>
<evidence type="ECO:0000256" key="4">
    <source>
        <dbReference type="PIRSR" id="PIRSR001112-1"/>
    </source>
</evidence>
<keyword evidence="2" id="KW-0058">Aromatic hydrocarbons catabolism</keyword>
<sequence length="450" mass="49868">MSPPLLKPTPFTFTLPTASPSPSSTSPSPSPDLLRQKLALTTFPDELSAPDQWPYGAPLADVKELARFWREEFDFKGFEERVNEVGRGLGGGASAEGQWTARVQVEGFGGPDGGLEVHFVHYRSEVPGAVPLIFVHGWPGSFLEVEKLLPLLAQGDGKSAPAFHVVAPSLPNFGFSEGVKKPGFGLEQYAEVCHNLMLGLGYDEYVTQGGDWGMFITRTMALLYPTHVKASHINMIRPLAPTFSKHPFLYLQHALTPYTADDHAGLARAHWFASAGRGYYAEQSTKPQTIGYALADSPVALLAWIYEKLHDWTDEYPWTPTEILTWVSLYYFSRAGPAASVRIYYEANHVRSKNDPLKKNHVARTSEHVPHVKLGLARFPRELGVFPKSWSGTLGKVVWESENERGGHFAATERPEDLARDLRGMFGKEGPCFRVVRGRSGYVEKGEAKL</sequence>
<accession>A0A6G1H8P2</accession>
<evidence type="ECO:0000313" key="8">
    <source>
        <dbReference type="Proteomes" id="UP000800041"/>
    </source>
</evidence>
<dbReference type="GO" id="GO:0097176">
    <property type="term" value="P:epoxide metabolic process"/>
    <property type="evidence" value="ECO:0007669"/>
    <property type="project" value="TreeGrafter"/>
</dbReference>
<feature type="active site" description="Nucleophile" evidence="4">
    <location>
        <position position="211"/>
    </location>
</feature>
<organism evidence="7 8">
    <name type="scientific">Aulographum hederae CBS 113979</name>
    <dbReference type="NCBI Taxonomy" id="1176131"/>
    <lineage>
        <taxon>Eukaryota</taxon>
        <taxon>Fungi</taxon>
        <taxon>Dikarya</taxon>
        <taxon>Ascomycota</taxon>
        <taxon>Pezizomycotina</taxon>
        <taxon>Dothideomycetes</taxon>
        <taxon>Pleosporomycetidae</taxon>
        <taxon>Aulographales</taxon>
        <taxon>Aulographaceae</taxon>
    </lineage>
</organism>
<evidence type="ECO:0000256" key="5">
    <source>
        <dbReference type="SAM" id="MobiDB-lite"/>
    </source>
</evidence>
<dbReference type="PIRSF" id="PIRSF001112">
    <property type="entry name" value="Epoxide_hydrolase"/>
    <property type="match status" value="1"/>
</dbReference>
<dbReference type="InterPro" id="IPR010497">
    <property type="entry name" value="Epoxide_hydro_N"/>
</dbReference>
<feature type="domain" description="Epoxide hydrolase N-terminal" evidence="6">
    <location>
        <begin position="32"/>
        <end position="145"/>
    </location>
</feature>
<dbReference type="Proteomes" id="UP000800041">
    <property type="component" value="Unassembled WGS sequence"/>
</dbReference>
<name>A0A6G1H8P2_9PEZI</name>